<accession>A0A5C6DWT7</accession>
<name>A0A5C6DWT7_9BACT</name>
<organism evidence="2 3">
    <name type="scientific">Novipirellula artificiosorum</name>
    <dbReference type="NCBI Taxonomy" id="2528016"/>
    <lineage>
        <taxon>Bacteria</taxon>
        <taxon>Pseudomonadati</taxon>
        <taxon>Planctomycetota</taxon>
        <taxon>Planctomycetia</taxon>
        <taxon>Pirellulales</taxon>
        <taxon>Pirellulaceae</taxon>
        <taxon>Novipirellula</taxon>
    </lineage>
</organism>
<dbReference type="AlphaFoldDB" id="A0A5C6DWT7"/>
<gene>
    <name evidence="2" type="ORF">Poly41_16900</name>
</gene>
<evidence type="ECO:0000313" key="3">
    <source>
        <dbReference type="Proteomes" id="UP000319143"/>
    </source>
</evidence>
<evidence type="ECO:0000256" key="1">
    <source>
        <dbReference type="SAM" id="MobiDB-lite"/>
    </source>
</evidence>
<evidence type="ECO:0000313" key="2">
    <source>
        <dbReference type="EMBL" id="TWU40855.1"/>
    </source>
</evidence>
<dbReference type="OrthoDB" id="281327at2"/>
<dbReference type="RefSeq" id="WP_146525388.1">
    <property type="nucleotide sequence ID" value="NZ_SJPV01000002.1"/>
</dbReference>
<comment type="caution">
    <text evidence="2">The sequence shown here is derived from an EMBL/GenBank/DDBJ whole genome shotgun (WGS) entry which is preliminary data.</text>
</comment>
<feature type="region of interest" description="Disordered" evidence="1">
    <location>
        <begin position="50"/>
        <end position="77"/>
    </location>
</feature>
<protein>
    <submittedName>
        <fullName evidence="2">Uncharacterized protein</fullName>
    </submittedName>
</protein>
<dbReference type="Proteomes" id="UP000319143">
    <property type="component" value="Unassembled WGS sequence"/>
</dbReference>
<reference evidence="2 3" key="1">
    <citation type="submission" date="2019-02" db="EMBL/GenBank/DDBJ databases">
        <title>Deep-cultivation of Planctomycetes and their phenomic and genomic characterization uncovers novel biology.</title>
        <authorList>
            <person name="Wiegand S."/>
            <person name="Jogler M."/>
            <person name="Boedeker C."/>
            <person name="Pinto D."/>
            <person name="Vollmers J."/>
            <person name="Rivas-Marin E."/>
            <person name="Kohn T."/>
            <person name="Peeters S.H."/>
            <person name="Heuer A."/>
            <person name="Rast P."/>
            <person name="Oberbeckmann S."/>
            <person name="Bunk B."/>
            <person name="Jeske O."/>
            <person name="Meyerdierks A."/>
            <person name="Storesund J.E."/>
            <person name="Kallscheuer N."/>
            <person name="Luecker S."/>
            <person name="Lage O.M."/>
            <person name="Pohl T."/>
            <person name="Merkel B.J."/>
            <person name="Hornburger P."/>
            <person name="Mueller R.-W."/>
            <person name="Bruemmer F."/>
            <person name="Labrenz M."/>
            <person name="Spormann A.M."/>
            <person name="Op Den Camp H."/>
            <person name="Overmann J."/>
            <person name="Amann R."/>
            <person name="Jetten M.S.M."/>
            <person name="Mascher T."/>
            <person name="Medema M.H."/>
            <person name="Devos D.P."/>
            <person name="Kaster A.-K."/>
            <person name="Ovreas L."/>
            <person name="Rohde M."/>
            <person name="Galperin M.Y."/>
            <person name="Jogler C."/>
        </authorList>
    </citation>
    <scope>NUCLEOTIDE SEQUENCE [LARGE SCALE GENOMIC DNA]</scope>
    <source>
        <strain evidence="2 3">Poly41</strain>
    </source>
</reference>
<feature type="compositionally biased region" description="Basic and acidic residues" evidence="1">
    <location>
        <begin position="63"/>
        <end position="77"/>
    </location>
</feature>
<proteinExistence type="predicted"/>
<dbReference type="EMBL" id="SJPV01000002">
    <property type="protein sequence ID" value="TWU40855.1"/>
    <property type="molecule type" value="Genomic_DNA"/>
</dbReference>
<sequence length="77" mass="8404">MIQKPKTDPIVDEIHAVRREISDRFGGDVRAIAADANARMLASGCPIWKPAGNHPMQPSGEVGRFEVKDQPSPPADR</sequence>
<keyword evidence="3" id="KW-1185">Reference proteome</keyword>